<evidence type="ECO:0000313" key="2">
    <source>
        <dbReference type="Proteomes" id="UP001346869"/>
    </source>
</evidence>
<reference evidence="1 2" key="2">
    <citation type="journal article" date="2023" name="Mol. Biol. Evol.">
        <title>Genomics of Secondarily Temperate Adaptation in the Only Non-Antarctic Icefish.</title>
        <authorList>
            <person name="Rivera-Colon A.G."/>
            <person name="Rayamajhi N."/>
            <person name="Minhas B.F."/>
            <person name="Madrigal G."/>
            <person name="Bilyk K.T."/>
            <person name="Yoon V."/>
            <person name="Hune M."/>
            <person name="Gregory S."/>
            <person name="Cheng C.H.C."/>
            <person name="Catchen J.M."/>
        </authorList>
    </citation>
    <scope>NUCLEOTIDE SEQUENCE [LARGE SCALE GENOMIC DNA]</scope>
    <source>
        <strain evidence="1">JMC-PN-2008</strain>
    </source>
</reference>
<accession>A0AAN7Y337</accession>
<dbReference type="EMBL" id="JAUZQC010000005">
    <property type="protein sequence ID" value="KAK5871204.1"/>
    <property type="molecule type" value="Genomic_DNA"/>
</dbReference>
<name>A0AAN7Y337_ELEMC</name>
<sequence>MRVQHCTQGTSLVKRDSVGIRGEQCLARSPPSRNCHVGCGLLPLSFAPTGCRSGASVGSHCRLLQLSLSMEFSYTMYDSQHTCDLTTHA</sequence>
<dbReference type="AlphaFoldDB" id="A0AAN7Y337"/>
<evidence type="ECO:0000313" key="1">
    <source>
        <dbReference type="EMBL" id="KAK5871204.1"/>
    </source>
</evidence>
<reference evidence="1 2" key="1">
    <citation type="journal article" date="2023" name="Genes (Basel)">
        <title>Chromosome-Level Genome Assembly and Circadian Gene Repertoire of the Patagonia Blennie Eleginops maclovinus-The Closest Ancestral Proxy of Antarctic Cryonotothenioids.</title>
        <authorList>
            <person name="Cheng C.C."/>
            <person name="Rivera-Colon A.G."/>
            <person name="Minhas B.F."/>
            <person name="Wilson L."/>
            <person name="Rayamajhi N."/>
            <person name="Vargas-Chacoff L."/>
            <person name="Catchen J.M."/>
        </authorList>
    </citation>
    <scope>NUCLEOTIDE SEQUENCE [LARGE SCALE GENOMIC DNA]</scope>
    <source>
        <strain evidence="1">JMC-PN-2008</strain>
    </source>
</reference>
<comment type="caution">
    <text evidence="1">The sequence shown here is derived from an EMBL/GenBank/DDBJ whole genome shotgun (WGS) entry which is preliminary data.</text>
</comment>
<proteinExistence type="predicted"/>
<keyword evidence="2" id="KW-1185">Reference proteome</keyword>
<dbReference type="Proteomes" id="UP001346869">
    <property type="component" value="Unassembled WGS sequence"/>
</dbReference>
<protein>
    <submittedName>
        <fullName evidence="1">Uncharacterized protein</fullName>
    </submittedName>
</protein>
<organism evidence="1 2">
    <name type="scientific">Eleginops maclovinus</name>
    <name type="common">Patagonian blennie</name>
    <name type="synonym">Eleginus maclovinus</name>
    <dbReference type="NCBI Taxonomy" id="56733"/>
    <lineage>
        <taxon>Eukaryota</taxon>
        <taxon>Metazoa</taxon>
        <taxon>Chordata</taxon>
        <taxon>Craniata</taxon>
        <taxon>Vertebrata</taxon>
        <taxon>Euteleostomi</taxon>
        <taxon>Actinopterygii</taxon>
        <taxon>Neopterygii</taxon>
        <taxon>Teleostei</taxon>
        <taxon>Neoteleostei</taxon>
        <taxon>Acanthomorphata</taxon>
        <taxon>Eupercaria</taxon>
        <taxon>Perciformes</taxon>
        <taxon>Notothenioidei</taxon>
        <taxon>Eleginopidae</taxon>
        <taxon>Eleginops</taxon>
    </lineage>
</organism>
<gene>
    <name evidence="1" type="ORF">PBY51_004096</name>
</gene>